<dbReference type="InterPro" id="IPR003593">
    <property type="entry name" value="AAA+_ATPase"/>
</dbReference>
<sequence length="767" mass="84263">MLLNRLTKKAQLVLEDASKASYNNKVSVGSVIAAIEGSTGVANKLLKKIAAVEIDRSKTVNLNRLVEEAFYQSVKFNHAYVGTEHLLLAVFHIAHSPQTELVKSEVLKLNTFPHNIRNFDTSSKKTPILDTFGVVISPKEDVYTVSRDEVDNMISVLLQRKNPNPLLVGDAGVGKDSLVRLLARRIFALDVPVALMGYKVLEFDLLAFIASLSNKESLEFGLTSLLEELTFTDKTILYIKNFQNLFVAVSGGVTIPLAFSMFKSDMSMANVRMIATITAGLFDRIASENDHVLAGFDVIDVSEPSEKKTREILFSAASGFESFHGIKIAKETVSYAYSKAKKDITSIKFPQKGVNLLDKACSCLLLKSNTVTEKMKLLVKEQQFLIKDVKANLEAGSIDKAVRARNGLSLVGKRIASLERRIATNTSRVLTVADVDAALQNMGIEPLLLAQKMETTLLSNLADKIRTKIIGQDDAVDAITKALIRARLGLRSTKRPLGNFLLLGPTGVGKTELAKVLAAKAFGEDKLIRLDMSDFGEKHTVARLVGAPPGYVGYGEAGDLTGRIDTNPDSVVLFDEIEKAHPDVLNILLQIMEEGELADAKGNIFDFSRAVIILTSNMGTEILQKKEIGFGDDNKSESKAEKRLRENMKKILKPELINRFDEIVVFKKLGKSAQLKIVNLMLIDVKKTLKEQDIALEIAAGVKSFLLANGYSEEYGARALRRTVETHLLDKIAEVLLKETARPLSLVAIVRGKGADIEILHKDKKSA</sequence>
<dbReference type="InterPro" id="IPR036628">
    <property type="entry name" value="Clp_N_dom_sf"/>
</dbReference>
<name>A0A0G1RJN4_UNCKA</name>
<dbReference type="InterPro" id="IPR003959">
    <property type="entry name" value="ATPase_AAA_core"/>
</dbReference>
<dbReference type="GO" id="GO:0005524">
    <property type="term" value="F:ATP binding"/>
    <property type="evidence" value="ECO:0007669"/>
    <property type="project" value="UniProtKB-KW"/>
</dbReference>
<dbReference type="InterPro" id="IPR050130">
    <property type="entry name" value="ClpA_ClpB"/>
</dbReference>
<keyword evidence="3" id="KW-0067">ATP-binding</keyword>
<dbReference type="Gene3D" id="1.10.8.60">
    <property type="match status" value="2"/>
</dbReference>
<feature type="domain" description="AAA+ ATPase" evidence="5">
    <location>
        <begin position="496"/>
        <end position="670"/>
    </location>
</feature>
<dbReference type="SUPFAM" id="SSF81923">
    <property type="entry name" value="Double Clp-N motif"/>
    <property type="match status" value="1"/>
</dbReference>
<dbReference type="Gene3D" id="4.10.860.10">
    <property type="entry name" value="UVR domain"/>
    <property type="match status" value="1"/>
</dbReference>
<dbReference type="Pfam" id="PF07724">
    <property type="entry name" value="AAA_2"/>
    <property type="match status" value="1"/>
</dbReference>
<dbReference type="CDD" id="cd19499">
    <property type="entry name" value="RecA-like_ClpB_Hsp104-like"/>
    <property type="match status" value="1"/>
</dbReference>
<dbReference type="GO" id="GO:0034605">
    <property type="term" value="P:cellular response to heat"/>
    <property type="evidence" value="ECO:0007669"/>
    <property type="project" value="TreeGrafter"/>
</dbReference>
<dbReference type="PANTHER" id="PTHR11638">
    <property type="entry name" value="ATP-DEPENDENT CLP PROTEASE"/>
    <property type="match status" value="1"/>
</dbReference>
<dbReference type="GO" id="GO:0005737">
    <property type="term" value="C:cytoplasm"/>
    <property type="evidence" value="ECO:0007669"/>
    <property type="project" value="TreeGrafter"/>
</dbReference>
<evidence type="ECO:0000256" key="3">
    <source>
        <dbReference type="ARBA" id="ARBA00022840"/>
    </source>
</evidence>
<evidence type="ECO:0000259" key="6">
    <source>
        <dbReference type="SMART" id="SM01086"/>
    </source>
</evidence>
<evidence type="ECO:0000256" key="4">
    <source>
        <dbReference type="ARBA" id="ARBA00023186"/>
    </source>
</evidence>
<comment type="caution">
    <text evidence="7">The sequence shown here is derived from an EMBL/GenBank/DDBJ whole genome shotgun (WGS) entry which is preliminary data.</text>
</comment>
<dbReference type="SMART" id="SM00382">
    <property type="entry name" value="AAA"/>
    <property type="match status" value="2"/>
</dbReference>
<dbReference type="Gene3D" id="3.40.50.300">
    <property type="entry name" value="P-loop containing nucleotide triphosphate hydrolases"/>
    <property type="match status" value="2"/>
</dbReference>
<keyword evidence="1" id="KW-0677">Repeat</keyword>
<keyword evidence="4" id="KW-0143">Chaperone</keyword>
<dbReference type="AlphaFoldDB" id="A0A0G1RJN4"/>
<dbReference type="FunFam" id="3.40.50.300:FF:000025">
    <property type="entry name" value="ATP-dependent Clp protease subunit"/>
    <property type="match status" value="1"/>
</dbReference>
<evidence type="ECO:0000313" key="8">
    <source>
        <dbReference type="Proteomes" id="UP000034684"/>
    </source>
</evidence>
<dbReference type="Pfam" id="PF17871">
    <property type="entry name" value="AAA_lid_9"/>
    <property type="match status" value="1"/>
</dbReference>
<reference evidence="7 8" key="1">
    <citation type="journal article" date="2015" name="Nature">
        <title>rRNA introns, odd ribosomes, and small enigmatic genomes across a large radiation of phyla.</title>
        <authorList>
            <person name="Brown C.T."/>
            <person name="Hug L.A."/>
            <person name="Thomas B.C."/>
            <person name="Sharon I."/>
            <person name="Castelle C.J."/>
            <person name="Singh A."/>
            <person name="Wilkins M.J."/>
            <person name="Williams K.H."/>
            <person name="Banfield J.F."/>
        </authorList>
    </citation>
    <scope>NUCLEOTIDE SEQUENCE [LARGE SCALE GENOMIC DNA]</scope>
</reference>
<dbReference type="SUPFAM" id="SSF52540">
    <property type="entry name" value="P-loop containing nucleoside triphosphate hydrolases"/>
    <property type="match status" value="2"/>
</dbReference>
<feature type="domain" description="Clp ATPase C-terminal" evidence="6">
    <location>
        <begin position="669"/>
        <end position="759"/>
    </location>
</feature>
<gene>
    <name evidence="7" type="ORF">UX79_C0009G0004</name>
</gene>
<dbReference type="SMART" id="SM01086">
    <property type="entry name" value="ClpB_D2-small"/>
    <property type="match status" value="1"/>
</dbReference>
<dbReference type="Proteomes" id="UP000034684">
    <property type="component" value="Unassembled WGS sequence"/>
</dbReference>
<dbReference type="InterPro" id="IPR027417">
    <property type="entry name" value="P-loop_NTPase"/>
</dbReference>
<protein>
    <submittedName>
        <fullName evidence="7">ATPase AAA-2 domain protein</fullName>
    </submittedName>
</protein>
<evidence type="ECO:0000256" key="1">
    <source>
        <dbReference type="ARBA" id="ARBA00022737"/>
    </source>
</evidence>
<dbReference type="PRINTS" id="PR00300">
    <property type="entry name" value="CLPPROTEASEA"/>
</dbReference>
<organism evidence="7 8">
    <name type="scientific">candidate division WWE3 bacterium GW2011_GWB1_47_11</name>
    <dbReference type="NCBI Taxonomy" id="1619117"/>
    <lineage>
        <taxon>Bacteria</taxon>
        <taxon>Katanobacteria</taxon>
    </lineage>
</organism>
<dbReference type="Pfam" id="PF10431">
    <property type="entry name" value="ClpB_D2-small"/>
    <property type="match status" value="1"/>
</dbReference>
<keyword evidence="2" id="KW-0547">Nucleotide-binding</keyword>
<evidence type="ECO:0000259" key="5">
    <source>
        <dbReference type="SMART" id="SM00382"/>
    </source>
</evidence>
<dbReference type="InterPro" id="IPR041546">
    <property type="entry name" value="ClpA/ClpB_AAA_lid"/>
</dbReference>
<feature type="domain" description="AAA+ ATPase" evidence="5">
    <location>
        <begin position="161"/>
        <end position="305"/>
    </location>
</feature>
<dbReference type="PANTHER" id="PTHR11638:SF18">
    <property type="entry name" value="HEAT SHOCK PROTEIN 104"/>
    <property type="match status" value="1"/>
</dbReference>
<evidence type="ECO:0000256" key="2">
    <source>
        <dbReference type="ARBA" id="ARBA00022741"/>
    </source>
</evidence>
<dbReference type="GO" id="GO:0016887">
    <property type="term" value="F:ATP hydrolysis activity"/>
    <property type="evidence" value="ECO:0007669"/>
    <property type="project" value="InterPro"/>
</dbReference>
<dbReference type="EMBL" id="LCNN01000009">
    <property type="protein sequence ID" value="KKU57539.1"/>
    <property type="molecule type" value="Genomic_DNA"/>
</dbReference>
<evidence type="ECO:0000313" key="7">
    <source>
        <dbReference type="EMBL" id="KKU57539.1"/>
    </source>
</evidence>
<proteinExistence type="predicted"/>
<accession>A0A0G1RJN4</accession>
<dbReference type="InterPro" id="IPR001270">
    <property type="entry name" value="ClpA/B"/>
</dbReference>
<dbReference type="InterPro" id="IPR019489">
    <property type="entry name" value="Clp_ATPase_C"/>
</dbReference>